<dbReference type="Pfam" id="PF03692">
    <property type="entry name" value="CxxCxxCC"/>
    <property type="match status" value="1"/>
</dbReference>
<dbReference type="EMBL" id="LNQE01001696">
    <property type="protein sequence ID" value="KUG14143.1"/>
    <property type="molecule type" value="Genomic_DNA"/>
</dbReference>
<evidence type="ECO:0000313" key="1">
    <source>
        <dbReference type="EMBL" id="KUG14143.1"/>
    </source>
</evidence>
<comment type="caution">
    <text evidence="1">The sequence shown here is derived from an EMBL/GenBank/DDBJ whole genome shotgun (WGS) entry which is preliminary data.</text>
</comment>
<dbReference type="InterPro" id="IPR005358">
    <property type="entry name" value="Puta_zinc/iron-chelating_dom"/>
</dbReference>
<protein>
    <recommendedName>
        <fullName evidence="2">YkgJ family cysteine cluster protein</fullName>
    </recommendedName>
</protein>
<evidence type="ECO:0008006" key="2">
    <source>
        <dbReference type="Google" id="ProtNLM"/>
    </source>
</evidence>
<gene>
    <name evidence="1" type="ORF">ASZ90_016220</name>
</gene>
<proteinExistence type="predicted"/>
<accession>A0A0W8EZX3</accession>
<organism evidence="1">
    <name type="scientific">hydrocarbon metagenome</name>
    <dbReference type="NCBI Taxonomy" id="938273"/>
    <lineage>
        <taxon>unclassified sequences</taxon>
        <taxon>metagenomes</taxon>
        <taxon>ecological metagenomes</taxon>
    </lineage>
</organism>
<dbReference type="AlphaFoldDB" id="A0A0W8EZX3"/>
<reference evidence="1" key="1">
    <citation type="journal article" date="2015" name="Proc. Natl. Acad. Sci. U.S.A.">
        <title>Networks of energetic and metabolic interactions define dynamics in microbial communities.</title>
        <authorList>
            <person name="Embree M."/>
            <person name="Liu J.K."/>
            <person name="Al-Bassam M.M."/>
            <person name="Zengler K."/>
        </authorList>
    </citation>
    <scope>NUCLEOTIDE SEQUENCE</scope>
</reference>
<sequence>MSDIPDEGREEDPCEQCGLCCRIFGNTITPTHTNLYSWIEQGRTDILRHFSAFLEDGSRVNCSDLRPEDLGSVIRVEMLEPDSGTYPTVCPFLRRVTKTRYLCGIHAVKPEMCRNYQPWIWGETYFGRCRALKTRENHYTWRHICE</sequence>
<name>A0A0W8EZX3_9ZZZZ</name>